<dbReference type="Proteomes" id="UP000217289">
    <property type="component" value="Chromosome"/>
</dbReference>
<dbReference type="Gene3D" id="2.180.10.10">
    <property type="entry name" value="RHS repeat-associated core"/>
    <property type="match status" value="1"/>
</dbReference>
<proteinExistence type="predicted"/>
<evidence type="ECO:0000313" key="3">
    <source>
        <dbReference type="Proteomes" id="UP000217289"/>
    </source>
</evidence>
<name>A0A250IB48_9BACT</name>
<dbReference type="AlphaFoldDB" id="A0A250IB48"/>
<protein>
    <recommendedName>
        <fullName evidence="4">Lipoprotein</fullName>
    </recommendedName>
</protein>
<gene>
    <name evidence="2" type="ORF">MEBOL_002543</name>
</gene>
<reference evidence="2 3" key="1">
    <citation type="submission" date="2017-06" db="EMBL/GenBank/DDBJ databases">
        <authorList>
            <person name="Kim H.J."/>
            <person name="Triplett B.A."/>
        </authorList>
    </citation>
    <scope>NUCLEOTIDE SEQUENCE [LARGE SCALE GENOMIC DNA]</scope>
    <source>
        <strain evidence="2 3">DSM 14713</strain>
    </source>
</reference>
<dbReference type="KEGG" id="mbd:MEBOL_002543"/>
<evidence type="ECO:0000256" key="1">
    <source>
        <dbReference type="SAM" id="MobiDB-lite"/>
    </source>
</evidence>
<dbReference type="EMBL" id="CP022163">
    <property type="protein sequence ID" value="ATB29094.1"/>
    <property type="molecule type" value="Genomic_DNA"/>
</dbReference>
<accession>A0A250IB48</accession>
<feature type="region of interest" description="Disordered" evidence="1">
    <location>
        <begin position="22"/>
        <end position="59"/>
    </location>
</feature>
<dbReference type="PROSITE" id="PS51257">
    <property type="entry name" value="PROKAR_LIPOPROTEIN"/>
    <property type="match status" value="1"/>
</dbReference>
<evidence type="ECO:0000313" key="2">
    <source>
        <dbReference type="EMBL" id="ATB29094.1"/>
    </source>
</evidence>
<organism evidence="2 3">
    <name type="scientific">Melittangium boletus DSM 14713</name>
    <dbReference type="NCBI Taxonomy" id="1294270"/>
    <lineage>
        <taxon>Bacteria</taxon>
        <taxon>Pseudomonadati</taxon>
        <taxon>Myxococcota</taxon>
        <taxon>Myxococcia</taxon>
        <taxon>Myxococcales</taxon>
        <taxon>Cystobacterineae</taxon>
        <taxon>Archangiaceae</taxon>
        <taxon>Melittangium</taxon>
    </lineage>
</organism>
<evidence type="ECO:0008006" key="4">
    <source>
        <dbReference type="Google" id="ProtNLM"/>
    </source>
</evidence>
<sequence length="402" mass="44591">MGRGREPWVLAVCLGLIGCGSSPTSSAPRESAGAARTAPAPDPKSSAPSPVATPLEGEPSLPPRACIPWISTVPPLEATACGVTSVFAHGTSQRARYDADNRLLELRTYDAVGALASVETHTWWEDLELRGRVDYADGRFEQTEWTYDAWRRLLSRVTTGSSRSSAKSLEFTYDAQGRVDEVFGAYNTFELWSQYAYDAQGRLVSINTEGVMCGGGETRCATLSYWPDGQLKRHAWIEGRYNSYVDEYSALGQLIHSTWEFTDSRGESTRAYDAAGRQIRLREDLFAPVSQRAFHSLTTRVHDPGGWRERFARDALCYEPVEGSGCDPDVDETHQRLTRRTTLICGTQLVALDEWDSNEDGVVDAHRTHERDSTGRLVREVYSGTAGLDAGPVRRDFQYDCP</sequence>
<keyword evidence="3" id="KW-1185">Reference proteome</keyword>